<dbReference type="AlphaFoldDB" id="A0A1Y2D4M9"/>
<comment type="caution">
    <text evidence="1">The sequence shown here is derived from an EMBL/GenBank/DDBJ whole genome shotgun (WGS) entry which is preliminary data.</text>
</comment>
<protein>
    <recommendedName>
        <fullName evidence="3">Scaffoldin</fullName>
    </recommendedName>
</protein>
<name>A0A1Y2D4M9_9FUNG</name>
<reference evidence="1 2" key="1">
    <citation type="submission" date="2016-08" db="EMBL/GenBank/DDBJ databases">
        <title>A Parts List for Fungal Cellulosomes Revealed by Comparative Genomics.</title>
        <authorList>
            <consortium name="DOE Joint Genome Institute"/>
            <person name="Haitjema C.H."/>
            <person name="Gilmore S.P."/>
            <person name="Henske J.K."/>
            <person name="Solomon K.V."/>
            <person name="De Groot R."/>
            <person name="Kuo A."/>
            <person name="Mondo S.J."/>
            <person name="Salamov A.A."/>
            <person name="Labutti K."/>
            <person name="Zhao Z."/>
            <person name="Chiniquy J."/>
            <person name="Barry K."/>
            <person name="Brewer H.M."/>
            <person name="Purvine S.O."/>
            <person name="Wright A.T."/>
            <person name="Boxma B."/>
            <person name="Van Alen T."/>
            <person name="Hackstein J.H."/>
            <person name="Baker S.E."/>
            <person name="Grigoriev I.V."/>
            <person name="O'Malley M.A."/>
        </authorList>
    </citation>
    <scope>NUCLEOTIDE SEQUENCE [LARGE SCALE GENOMIC DNA]</scope>
    <source>
        <strain evidence="1 2">G1</strain>
    </source>
</reference>
<dbReference type="Proteomes" id="UP000193920">
    <property type="component" value="Unassembled WGS sequence"/>
</dbReference>
<evidence type="ECO:0000313" key="2">
    <source>
        <dbReference type="Proteomes" id="UP000193920"/>
    </source>
</evidence>
<evidence type="ECO:0008006" key="3">
    <source>
        <dbReference type="Google" id="ProtNLM"/>
    </source>
</evidence>
<evidence type="ECO:0000313" key="1">
    <source>
        <dbReference type="EMBL" id="ORY54094.1"/>
    </source>
</evidence>
<sequence length="725" mass="81442">MLLKNTSRLFGLLYLIGYLITLAKAGIEILPCATNFDLRSVKECTIYTEDKPVHSYCIISTIIYVLGSDYKPICYNGITDNSYGSVFNKAIVMHDKVMSIIDISKNKIDLYADLPTMALINCGYYSQYGYYYCYQTTGIVFDKAQNYFSINNNSTISNEQLTVTNNSCSKSNIGSLININDSVELCFSEEAHAPLSSSGSYHLLMGTNSNSPFPSNDYPLLIYASSNYFINDYHSMLNSNYVDTATNMITTYFYESTFFDLLYSCKDGICSPTNYKITSNVYMYNSDSSSDYIYVGIMYSFYNNNKGKVIVERLRTSGVFAFLYNSGNGLVKVKDEDFASTTFFTSTTLPQTYLYYCQNGQCTLTNGFLKYKNSKGNIGVVYCYRNCASDVTYTSCAYSEIAYYDSKQSKFMLCIKDRTSPKKIVSIEIPENKKIRILDIYAANSPYYYLFESDGSGNIIGYSNAMGGLLYDIYENGKKELMGCYRTDERNPTFCQVLINYDGYYINIESINSNGLIYCTANSCDVVSENNGYFSNISNELIKCSESVCLLETLTYTSCIRSGEVISIAYNKNVNVYYCNGKTPTLLPDNDTYYIVPNVIAKYTYPNLAVGKDTIILKANKYSVTQITTDDKGLCYDETQKTMIEDSQCVSAGLSHYYCSSICKTCTGEKESKAVYNIYAEQPSSCATYIEDSNLNSNSGALSILSYSKVLNIMIISLISLILLF</sequence>
<proteinExistence type="predicted"/>
<gene>
    <name evidence="1" type="ORF">LY90DRAFT_702462</name>
</gene>
<accession>A0A1Y2D4M9</accession>
<organism evidence="1 2">
    <name type="scientific">Neocallimastix californiae</name>
    <dbReference type="NCBI Taxonomy" id="1754190"/>
    <lineage>
        <taxon>Eukaryota</taxon>
        <taxon>Fungi</taxon>
        <taxon>Fungi incertae sedis</taxon>
        <taxon>Chytridiomycota</taxon>
        <taxon>Chytridiomycota incertae sedis</taxon>
        <taxon>Neocallimastigomycetes</taxon>
        <taxon>Neocallimastigales</taxon>
        <taxon>Neocallimastigaceae</taxon>
        <taxon>Neocallimastix</taxon>
    </lineage>
</organism>
<dbReference type="OrthoDB" id="10570534at2759"/>
<keyword evidence="2" id="KW-1185">Reference proteome</keyword>
<dbReference type="EMBL" id="MCOG01000088">
    <property type="protein sequence ID" value="ORY54094.1"/>
    <property type="molecule type" value="Genomic_DNA"/>
</dbReference>